<dbReference type="InterPro" id="IPR050471">
    <property type="entry name" value="AB_hydrolase"/>
</dbReference>
<dbReference type="Proteomes" id="UP000266861">
    <property type="component" value="Unassembled WGS sequence"/>
</dbReference>
<dbReference type="PANTHER" id="PTHR43433:SF5">
    <property type="entry name" value="AB HYDROLASE-1 DOMAIN-CONTAINING PROTEIN"/>
    <property type="match status" value="1"/>
</dbReference>
<accession>A0A397IKE0</accession>
<dbReference type="Gene3D" id="3.40.50.1820">
    <property type="entry name" value="alpha/beta hydrolase"/>
    <property type="match status" value="1"/>
</dbReference>
<evidence type="ECO:0000259" key="1">
    <source>
        <dbReference type="Pfam" id="PF00561"/>
    </source>
</evidence>
<dbReference type="OrthoDB" id="19657at2759"/>
<proteinExistence type="predicted"/>
<dbReference type="PANTHER" id="PTHR43433">
    <property type="entry name" value="HYDROLASE, ALPHA/BETA FOLD FAMILY PROTEIN"/>
    <property type="match status" value="1"/>
</dbReference>
<dbReference type="EMBL" id="PQFF01000201">
    <property type="protein sequence ID" value="RHZ75322.1"/>
    <property type="molecule type" value="Genomic_DNA"/>
</dbReference>
<dbReference type="InterPro" id="IPR029058">
    <property type="entry name" value="AB_hydrolase_fold"/>
</dbReference>
<evidence type="ECO:0000313" key="2">
    <source>
        <dbReference type="EMBL" id="RHZ75322.1"/>
    </source>
</evidence>
<sequence length="307" mass="34674">MLTTLTRKGYVTINNPDKFEIYYEIHGKEGKEINKLLFIMGLFSTSLSWESQVKYFGNHPDYQVCVFDNRGAGWSDAPSGLYSTSQMAQDVVELLEHLGWTENVHVIGISMGGMIAQELALAKPHYIKSLCLTSSSPGRSLMPITGITSISKLLFMKDPETRVKIALKLIYPQEHLEIPAPEGSPHKTYEDIFTEVFLDRIKKTRKQPMKGAVGQLAACSFHHVSPSKLEQIKNTISHILVVTGTWDNLIRPQNSFYLAKHLGVDVECWEGSGHALCSEKPEKYNELLERHFRKACEMRDDGDEVDN</sequence>
<gene>
    <name evidence="2" type="ORF">Glove_216g195</name>
</gene>
<evidence type="ECO:0000313" key="3">
    <source>
        <dbReference type="Proteomes" id="UP000266861"/>
    </source>
</evidence>
<organism evidence="2 3">
    <name type="scientific">Diversispora epigaea</name>
    <dbReference type="NCBI Taxonomy" id="1348612"/>
    <lineage>
        <taxon>Eukaryota</taxon>
        <taxon>Fungi</taxon>
        <taxon>Fungi incertae sedis</taxon>
        <taxon>Mucoromycota</taxon>
        <taxon>Glomeromycotina</taxon>
        <taxon>Glomeromycetes</taxon>
        <taxon>Diversisporales</taxon>
        <taxon>Diversisporaceae</taxon>
        <taxon>Diversispora</taxon>
    </lineage>
</organism>
<protein>
    <recommendedName>
        <fullName evidence="1">AB hydrolase-1 domain-containing protein</fullName>
    </recommendedName>
</protein>
<dbReference type="Pfam" id="PF00561">
    <property type="entry name" value="Abhydrolase_1"/>
    <property type="match status" value="1"/>
</dbReference>
<keyword evidence="3" id="KW-1185">Reference proteome</keyword>
<dbReference type="STRING" id="1348612.A0A397IKE0"/>
<feature type="domain" description="AB hydrolase-1" evidence="1">
    <location>
        <begin position="36"/>
        <end position="161"/>
    </location>
</feature>
<name>A0A397IKE0_9GLOM</name>
<dbReference type="InterPro" id="IPR000073">
    <property type="entry name" value="AB_hydrolase_1"/>
</dbReference>
<reference evidence="2 3" key="1">
    <citation type="submission" date="2018-08" db="EMBL/GenBank/DDBJ databases">
        <title>Genome and evolution of the arbuscular mycorrhizal fungus Diversispora epigaea (formerly Glomus versiforme) and its bacterial endosymbionts.</title>
        <authorList>
            <person name="Sun X."/>
            <person name="Fei Z."/>
            <person name="Harrison M."/>
        </authorList>
    </citation>
    <scope>NUCLEOTIDE SEQUENCE [LARGE SCALE GENOMIC DNA]</scope>
    <source>
        <strain evidence="2 3">IT104</strain>
    </source>
</reference>
<comment type="caution">
    <text evidence="2">The sequence shown here is derived from an EMBL/GenBank/DDBJ whole genome shotgun (WGS) entry which is preliminary data.</text>
</comment>
<dbReference type="SUPFAM" id="SSF53474">
    <property type="entry name" value="alpha/beta-Hydrolases"/>
    <property type="match status" value="1"/>
</dbReference>
<dbReference type="AlphaFoldDB" id="A0A397IKE0"/>